<dbReference type="VEuPathDB" id="ToxoDB:TGDOM2_272595"/>
<reference evidence="2 3" key="1">
    <citation type="submission" date="2014-02" db="EMBL/GenBank/DDBJ databases">
        <authorList>
            <person name="Sibley D."/>
            <person name="Venepally P."/>
            <person name="Karamycheva S."/>
            <person name="Hadjithomas M."/>
            <person name="Khan A."/>
            <person name="Brunk B."/>
            <person name="Roos D."/>
            <person name="Caler E."/>
            <person name="Lorenzi H."/>
        </authorList>
    </citation>
    <scope>NUCLEOTIDE SEQUENCE [LARGE SCALE GENOMIC DNA]</scope>
    <source>
        <strain evidence="2 3">GAB2-2007-GAL-DOM2</strain>
    </source>
</reference>
<comment type="caution">
    <text evidence="2">The sequence shown here is derived from an EMBL/GenBank/DDBJ whole genome shotgun (WGS) entry which is preliminary data.</text>
</comment>
<accession>A0A086KFL5</accession>
<gene>
    <name evidence="2" type="ORF">TGDOM2_272595</name>
</gene>
<dbReference type="EMBL" id="AHZU02000545">
    <property type="protein sequence ID" value="KFG43183.1"/>
    <property type="molecule type" value="Genomic_DNA"/>
</dbReference>
<evidence type="ECO:0000313" key="2">
    <source>
        <dbReference type="EMBL" id="KFG43183.1"/>
    </source>
</evidence>
<feature type="compositionally biased region" description="Basic residues" evidence="1">
    <location>
        <begin position="1"/>
        <end position="16"/>
    </location>
</feature>
<dbReference type="Proteomes" id="UP000028837">
    <property type="component" value="Unassembled WGS sequence"/>
</dbReference>
<evidence type="ECO:0000256" key="1">
    <source>
        <dbReference type="SAM" id="MobiDB-lite"/>
    </source>
</evidence>
<name>A0A086KFL5_TOXGO</name>
<feature type="region of interest" description="Disordered" evidence="1">
    <location>
        <begin position="1"/>
        <end position="20"/>
    </location>
</feature>
<sequence>MQFLKRRTIPSRRRRTPVSPVSSVSTITEFRETTKEAEDDLRLSAEFLGSSSGAKTKGPRETRRTRNTIRRSTTALAVDGNKTDSQATLSVLLSLTSCVVPPSLTPDDAALSVALKSSPPLILRELLEKRLLPCTAGVGGKLLSLLLVERFFLLSAPYRAAVVAFRRFLLHL</sequence>
<evidence type="ECO:0000313" key="3">
    <source>
        <dbReference type="Proteomes" id="UP000028837"/>
    </source>
</evidence>
<dbReference type="AlphaFoldDB" id="A0A086KFL5"/>
<proteinExistence type="predicted"/>
<organism evidence="2 3">
    <name type="scientific">Toxoplasma gondii GAB2-2007-GAL-DOM2</name>
    <dbReference type="NCBI Taxonomy" id="1130820"/>
    <lineage>
        <taxon>Eukaryota</taxon>
        <taxon>Sar</taxon>
        <taxon>Alveolata</taxon>
        <taxon>Apicomplexa</taxon>
        <taxon>Conoidasida</taxon>
        <taxon>Coccidia</taxon>
        <taxon>Eucoccidiorida</taxon>
        <taxon>Eimeriorina</taxon>
        <taxon>Sarcocystidae</taxon>
        <taxon>Toxoplasma</taxon>
    </lineage>
</organism>
<protein>
    <submittedName>
        <fullName evidence="2">Uncharacterized protein</fullName>
    </submittedName>
</protein>